<proteinExistence type="inferred from homology"/>
<evidence type="ECO:0000256" key="3">
    <source>
        <dbReference type="ARBA" id="ARBA00022692"/>
    </source>
</evidence>
<gene>
    <name evidence="7" type="primary">nhaA</name>
    <name evidence="7" type="ORF">CARN2_1969</name>
</gene>
<dbReference type="GO" id="GO:0006885">
    <property type="term" value="P:regulation of pH"/>
    <property type="evidence" value="ECO:0007669"/>
    <property type="project" value="InterPro"/>
</dbReference>
<comment type="subcellular location">
    <subcellularLocation>
        <location evidence="1">Cell inner membrane</location>
        <topology evidence="1">Multi-pass membrane protein</topology>
    </subcellularLocation>
</comment>
<comment type="caution">
    <text evidence="7">The sequence shown here is derived from an EMBL/GenBank/DDBJ whole genome shotgun (WGS) entry which is preliminary data.</text>
</comment>
<evidence type="ECO:0000256" key="1">
    <source>
        <dbReference type="ARBA" id="ARBA00004429"/>
    </source>
</evidence>
<accession>E6PLA4</accession>
<dbReference type="HAMAP" id="MF_01844">
    <property type="entry name" value="NhaA"/>
    <property type="match status" value="1"/>
</dbReference>
<evidence type="ECO:0000256" key="2">
    <source>
        <dbReference type="ARBA" id="ARBA00022475"/>
    </source>
</evidence>
<evidence type="ECO:0000256" key="6">
    <source>
        <dbReference type="SAM" id="Phobius"/>
    </source>
</evidence>
<dbReference type="PANTHER" id="PTHR30341">
    <property type="entry name" value="SODIUM ION/PROTON ANTIPORTER NHAA-RELATED"/>
    <property type="match status" value="1"/>
</dbReference>
<feature type="transmembrane region" description="Helical" evidence="6">
    <location>
        <begin position="183"/>
        <end position="203"/>
    </location>
</feature>
<feature type="transmembrane region" description="Helical" evidence="6">
    <location>
        <begin position="156"/>
        <end position="177"/>
    </location>
</feature>
<name>E6PLA4_9ZZZZ</name>
<dbReference type="GO" id="GO:0015385">
    <property type="term" value="F:sodium:proton antiporter activity"/>
    <property type="evidence" value="ECO:0007669"/>
    <property type="project" value="TreeGrafter"/>
</dbReference>
<feature type="transmembrane region" description="Helical" evidence="6">
    <location>
        <begin position="62"/>
        <end position="79"/>
    </location>
</feature>
<dbReference type="GO" id="GO:0005886">
    <property type="term" value="C:plasma membrane"/>
    <property type="evidence" value="ECO:0007669"/>
    <property type="project" value="UniProtKB-SubCell"/>
</dbReference>
<keyword evidence="5 6" id="KW-0472">Membrane</keyword>
<dbReference type="Gene3D" id="1.20.1530.10">
    <property type="entry name" value="Na+/H+ antiporter like domain"/>
    <property type="match status" value="1"/>
</dbReference>
<evidence type="ECO:0000313" key="7">
    <source>
        <dbReference type="EMBL" id="CBH95705.1"/>
    </source>
</evidence>
<dbReference type="Pfam" id="PF06965">
    <property type="entry name" value="Na_H_antiport_1"/>
    <property type="match status" value="1"/>
</dbReference>
<organism evidence="7">
    <name type="scientific">mine drainage metagenome</name>
    <dbReference type="NCBI Taxonomy" id="410659"/>
    <lineage>
        <taxon>unclassified sequences</taxon>
        <taxon>metagenomes</taxon>
        <taxon>ecological metagenomes</taxon>
    </lineage>
</organism>
<evidence type="ECO:0000256" key="4">
    <source>
        <dbReference type="ARBA" id="ARBA00022989"/>
    </source>
</evidence>
<dbReference type="InterPro" id="IPR023171">
    <property type="entry name" value="Na/H_antiporter_dom_sf"/>
</dbReference>
<keyword evidence="4 6" id="KW-1133">Transmembrane helix</keyword>
<dbReference type="EMBL" id="CABM01000008">
    <property type="protein sequence ID" value="CBH95705.1"/>
    <property type="molecule type" value="Genomic_DNA"/>
</dbReference>
<dbReference type="PANTHER" id="PTHR30341:SF0">
    <property type="entry name" value="NA(+)_H(+) ANTIPORTER NHAA"/>
    <property type="match status" value="1"/>
</dbReference>
<feature type="transmembrane region" description="Helical" evidence="6">
    <location>
        <begin position="326"/>
        <end position="349"/>
    </location>
</feature>
<feature type="transmembrane region" description="Helical" evidence="6">
    <location>
        <begin position="361"/>
        <end position="382"/>
    </location>
</feature>
<dbReference type="AlphaFoldDB" id="E6PLA4"/>
<feature type="transmembrane region" description="Helical" evidence="6">
    <location>
        <begin position="291"/>
        <end position="314"/>
    </location>
</feature>
<feature type="transmembrane region" description="Helical" evidence="6">
    <location>
        <begin position="210"/>
        <end position="238"/>
    </location>
</feature>
<keyword evidence="3 6" id="KW-0812">Transmembrane</keyword>
<feature type="transmembrane region" description="Helical" evidence="6">
    <location>
        <begin position="125"/>
        <end position="147"/>
    </location>
</feature>
<evidence type="ECO:0000256" key="5">
    <source>
        <dbReference type="ARBA" id="ARBA00023136"/>
    </source>
</evidence>
<feature type="transmembrane region" description="Helical" evidence="6">
    <location>
        <begin position="258"/>
        <end position="284"/>
    </location>
</feature>
<reference evidence="7" key="1">
    <citation type="submission" date="2009-10" db="EMBL/GenBank/DDBJ databases">
        <title>Diversity of trophic interactions inside an arsenic-rich microbial ecosystem.</title>
        <authorList>
            <person name="Bertin P.N."/>
            <person name="Heinrich-Salmeron A."/>
            <person name="Pelletier E."/>
            <person name="Goulhen-Chollet F."/>
            <person name="Arsene-Ploetze F."/>
            <person name="Gallien S."/>
            <person name="Calteau A."/>
            <person name="Vallenet D."/>
            <person name="Casiot C."/>
            <person name="Chane-Woon-Ming B."/>
            <person name="Giloteaux L."/>
            <person name="Barakat M."/>
            <person name="Bonnefoy V."/>
            <person name="Bruneel O."/>
            <person name="Chandler M."/>
            <person name="Cleiss J."/>
            <person name="Duran R."/>
            <person name="Elbaz-Poulichet F."/>
            <person name="Fonknechten N."/>
            <person name="Lauga B."/>
            <person name="Mornico D."/>
            <person name="Ortet P."/>
            <person name="Schaeffer C."/>
            <person name="Siguier P."/>
            <person name="Alexander Thil Smith A."/>
            <person name="Van Dorsselaer A."/>
            <person name="Weissenbach J."/>
            <person name="Medigue C."/>
            <person name="Le Paslier D."/>
        </authorList>
    </citation>
    <scope>NUCLEOTIDE SEQUENCE</scope>
</reference>
<feature type="transmembrane region" description="Helical" evidence="6">
    <location>
        <begin position="100"/>
        <end position="119"/>
    </location>
</feature>
<keyword evidence="2" id="KW-1003">Cell membrane</keyword>
<protein>
    <submittedName>
        <fullName evidence="7">Sodium-proton antiporter</fullName>
    </submittedName>
</protein>
<dbReference type="NCBIfam" id="TIGR00773">
    <property type="entry name" value="NhaA"/>
    <property type="match status" value="1"/>
</dbReference>
<dbReference type="InterPro" id="IPR004670">
    <property type="entry name" value="NhaA"/>
</dbReference>
<sequence length="389" mass="39698">MSAATAPNNASNAAARSGLMLAASAVLGLVLMNSPLAALWQGLLQTTWGVHLGPLHLVESNLLWINDALMALFFLQVGIEIKREWLFGALADPRARALPVAAALGGMVVPALVFVALNLGDSAALGGWAVPAATDIAFALGLMALLARGLPPQARVFLTAVAVLDDLGAVLIIAAFYTAQISGAMLAAAVATALLMVLLQGFGVRRAWPYLLLGVLLWLFVLKSGVHATVAGVLTGLLLPQTRAGGAGAKVEHALAPYVSWLVLPLFALANAGVALGASGLALLGHRVTWGVALGLVLGKPVGILAGVGVVAWLADGLPRGYSWRLMAPVAAFCGVGFTMSLFIAGLAFNADAQEFDAAKIGVLLGTVLALAAGALIARRLYPAAPRAA</sequence>